<dbReference type="EMBL" id="VDDA01000036">
    <property type="protein sequence ID" value="TNC07351.1"/>
    <property type="molecule type" value="Genomic_DNA"/>
</dbReference>
<accession>A0A5C4L7D9</accession>
<dbReference type="AlphaFoldDB" id="A0A5C4L7D9"/>
<organism evidence="1 2">
    <name type="scientific">Methylobacterium terricola</name>
    <dbReference type="NCBI Taxonomy" id="2583531"/>
    <lineage>
        <taxon>Bacteria</taxon>
        <taxon>Pseudomonadati</taxon>
        <taxon>Pseudomonadota</taxon>
        <taxon>Alphaproteobacteria</taxon>
        <taxon>Hyphomicrobiales</taxon>
        <taxon>Methylobacteriaceae</taxon>
        <taxon>Methylobacterium</taxon>
    </lineage>
</organism>
<sequence>MWLNDLYRSGKRERVRALIKRSNEGSAMLGFDSTVPFNKRSDEDLWRPFSDPCQQALRGAVVGRCPAAYDEQFQPQPHFITRPQFWIAHQAVAFANHQGAILNVQMTIAWDKIGYRYSQEVDVAHRVLMQAQRKFMRRHGVPNYNYAVFERSQTFGLHSHSGVHVPVHVYPQYRRWLERYVKRIDRVGFKQRLHVRRRRETAVARAIEEQWRWFRYCMKGVDPALNARERDVNGLAPDDTFTGFYGLKHRYSGIVTLQRVRVSQDMLRKARQEAGYPECYYLIDGEHRYDDAEYRRGEGDRLTEMLRRDLI</sequence>
<name>A0A5C4L7D9_9HYPH</name>
<dbReference type="RefSeq" id="WP_139040201.1">
    <property type="nucleotide sequence ID" value="NZ_VDDA01000036.1"/>
</dbReference>
<keyword evidence="2" id="KW-1185">Reference proteome</keyword>
<proteinExistence type="predicted"/>
<reference evidence="1 2" key="1">
    <citation type="submission" date="2019-06" db="EMBL/GenBank/DDBJ databases">
        <title>Genome of Methylobacterium sp. 17Sr1-39.</title>
        <authorList>
            <person name="Seo T."/>
        </authorList>
    </citation>
    <scope>NUCLEOTIDE SEQUENCE [LARGE SCALE GENOMIC DNA]</scope>
    <source>
        <strain evidence="1 2">17Sr1-39</strain>
    </source>
</reference>
<gene>
    <name evidence="1" type="ORF">FF100_32670</name>
</gene>
<dbReference type="OrthoDB" id="8455308at2"/>
<protein>
    <recommendedName>
        <fullName evidence="3">Bacteriophage replication gene A protein (GPA)</fullName>
    </recommendedName>
</protein>
<dbReference type="Proteomes" id="UP000305267">
    <property type="component" value="Unassembled WGS sequence"/>
</dbReference>
<evidence type="ECO:0000313" key="1">
    <source>
        <dbReference type="EMBL" id="TNC07351.1"/>
    </source>
</evidence>
<evidence type="ECO:0008006" key="3">
    <source>
        <dbReference type="Google" id="ProtNLM"/>
    </source>
</evidence>
<comment type="caution">
    <text evidence="1">The sequence shown here is derived from an EMBL/GenBank/DDBJ whole genome shotgun (WGS) entry which is preliminary data.</text>
</comment>
<evidence type="ECO:0000313" key="2">
    <source>
        <dbReference type="Proteomes" id="UP000305267"/>
    </source>
</evidence>